<feature type="compositionally biased region" description="Polar residues" evidence="1">
    <location>
        <begin position="71"/>
        <end position="83"/>
    </location>
</feature>
<proteinExistence type="predicted"/>
<organism evidence="2 3">
    <name type="scientific">Arabis nemorensis</name>
    <dbReference type="NCBI Taxonomy" id="586526"/>
    <lineage>
        <taxon>Eukaryota</taxon>
        <taxon>Viridiplantae</taxon>
        <taxon>Streptophyta</taxon>
        <taxon>Embryophyta</taxon>
        <taxon>Tracheophyta</taxon>
        <taxon>Spermatophyta</taxon>
        <taxon>Magnoliopsida</taxon>
        <taxon>eudicotyledons</taxon>
        <taxon>Gunneridae</taxon>
        <taxon>Pentapetalae</taxon>
        <taxon>rosids</taxon>
        <taxon>malvids</taxon>
        <taxon>Brassicales</taxon>
        <taxon>Brassicaceae</taxon>
        <taxon>Arabideae</taxon>
        <taxon>Arabis</taxon>
    </lineage>
</organism>
<keyword evidence="3" id="KW-1185">Reference proteome</keyword>
<feature type="region of interest" description="Disordered" evidence="1">
    <location>
        <begin position="1"/>
        <end position="23"/>
    </location>
</feature>
<accession>A0A565CB82</accession>
<feature type="region of interest" description="Disordered" evidence="1">
    <location>
        <begin position="43"/>
        <end position="90"/>
    </location>
</feature>
<comment type="caution">
    <text evidence="2">The sequence shown here is derived from an EMBL/GenBank/DDBJ whole genome shotgun (WGS) entry which is preliminary data.</text>
</comment>
<protein>
    <submittedName>
        <fullName evidence="2">Uncharacterized protein</fullName>
    </submittedName>
</protein>
<feature type="compositionally biased region" description="Low complexity" evidence="1">
    <location>
        <begin position="43"/>
        <end position="53"/>
    </location>
</feature>
<evidence type="ECO:0000256" key="1">
    <source>
        <dbReference type="SAM" id="MobiDB-lite"/>
    </source>
</evidence>
<evidence type="ECO:0000313" key="3">
    <source>
        <dbReference type="Proteomes" id="UP000489600"/>
    </source>
</evidence>
<feature type="compositionally biased region" description="Basic and acidic residues" evidence="1">
    <location>
        <begin position="1"/>
        <end position="10"/>
    </location>
</feature>
<dbReference type="Proteomes" id="UP000489600">
    <property type="component" value="Unassembled WGS sequence"/>
</dbReference>
<gene>
    <name evidence="2" type="ORF">ANE_LOCUS21245</name>
</gene>
<dbReference type="EMBL" id="CABITT030000007">
    <property type="protein sequence ID" value="VVB10801.1"/>
    <property type="molecule type" value="Genomic_DNA"/>
</dbReference>
<name>A0A565CB82_9BRAS</name>
<reference evidence="2" key="1">
    <citation type="submission" date="2019-07" db="EMBL/GenBank/DDBJ databases">
        <authorList>
            <person name="Dittberner H."/>
        </authorList>
    </citation>
    <scope>NUCLEOTIDE SEQUENCE [LARGE SCALE GENOMIC DNA]</scope>
</reference>
<sequence length="192" mass="21344">MSERATHEDASTILTPQAVGDKSCGEVVVAGTGEVIEEVVTEEVATAEVVTEEAGNDKTESESQLEEGEFNETSAKQPQPTLSDQEETGKWISVSPAKIGRQVSITETNISILSPSSFSVLADEESTERPWNQKNKDHKKERRQVFISDQITYLRRQLPAVKLLDYFPFALSQTETIVLWGKRLQYSLPSRA</sequence>
<evidence type="ECO:0000313" key="2">
    <source>
        <dbReference type="EMBL" id="VVB10801.1"/>
    </source>
</evidence>
<dbReference type="AlphaFoldDB" id="A0A565CB82"/>